<dbReference type="Gene3D" id="3.40.50.300">
    <property type="entry name" value="P-loop containing nucleotide triphosphate hydrolases"/>
    <property type="match status" value="1"/>
</dbReference>
<dbReference type="SUPFAM" id="SSF90123">
    <property type="entry name" value="ABC transporter transmembrane region"/>
    <property type="match status" value="1"/>
</dbReference>
<dbReference type="InterPro" id="IPR011527">
    <property type="entry name" value="ABC1_TM_dom"/>
</dbReference>
<keyword evidence="5" id="KW-0067">ATP-binding</keyword>
<dbReference type="GO" id="GO:0005774">
    <property type="term" value="C:vacuolar membrane"/>
    <property type="evidence" value="ECO:0007669"/>
    <property type="project" value="TreeGrafter"/>
</dbReference>
<dbReference type="PANTHER" id="PTHR24221">
    <property type="entry name" value="ATP-BINDING CASSETTE SUB-FAMILY B"/>
    <property type="match status" value="1"/>
</dbReference>
<reference evidence="12 13" key="1">
    <citation type="submission" date="2016-10" db="EMBL/GenBank/DDBJ databases">
        <title>Genome sequence of the ascomycete fungus Penicillium subrubescens.</title>
        <authorList>
            <person name="De Vries R.P."/>
            <person name="Peng M."/>
            <person name="Dilokpimol A."/>
            <person name="Hilden K."/>
            <person name="Makela M.R."/>
            <person name="Grigoriev I."/>
            <person name="Riley R."/>
            <person name="Granchi Z."/>
        </authorList>
    </citation>
    <scope>NUCLEOTIDE SEQUENCE [LARGE SCALE GENOMIC DNA]</scope>
    <source>
        <strain evidence="12 13">CBS 132785</strain>
    </source>
</reference>
<comment type="similarity">
    <text evidence="8">Belongs to the ABC transporter superfamily. ABCB family. Heavy Metal importer (TC 3.A.1.210) subfamily.</text>
</comment>
<keyword evidence="4" id="KW-0547">Nucleotide-binding</keyword>
<evidence type="ECO:0000259" key="10">
    <source>
        <dbReference type="PROSITE" id="PS50893"/>
    </source>
</evidence>
<dbReference type="InterPro" id="IPR036640">
    <property type="entry name" value="ABC1_TM_sf"/>
</dbReference>
<keyword evidence="13" id="KW-1185">Reference proteome</keyword>
<evidence type="ECO:0000313" key="12">
    <source>
        <dbReference type="EMBL" id="OKP13255.1"/>
    </source>
</evidence>
<dbReference type="STRING" id="1316194.A0A1Q5UL99"/>
<dbReference type="GO" id="GO:0005524">
    <property type="term" value="F:ATP binding"/>
    <property type="evidence" value="ECO:0007669"/>
    <property type="project" value="UniProtKB-KW"/>
</dbReference>
<proteinExistence type="inferred from homology"/>
<dbReference type="Gene3D" id="1.20.1560.10">
    <property type="entry name" value="ABC transporter type 1, transmembrane domain"/>
    <property type="match status" value="1"/>
</dbReference>
<evidence type="ECO:0000256" key="6">
    <source>
        <dbReference type="ARBA" id="ARBA00022989"/>
    </source>
</evidence>
<accession>A0A1Q5UL99</accession>
<comment type="caution">
    <text evidence="12">The sequence shown here is derived from an EMBL/GenBank/DDBJ whole genome shotgun (WGS) entry which is preliminary data.</text>
</comment>
<dbReference type="InterPro" id="IPR027417">
    <property type="entry name" value="P-loop_NTPase"/>
</dbReference>
<name>A0A1Q5UL99_9EURO</name>
<evidence type="ECO:0000256" key="2">
    <source>
        <dbReference type="ARBA" id="ARBA00022448"/>
    </source>
</evidence>
<evidence type="ECO:0000256" key="3">
    <source>
        <dbReference type="ARBA" id="ARBA00022692"/>
    </source>
</evidence>
<dbReference type="AlphaFoldDB" id="A0A1Q5UL99"/>
<dbReference type="EMBL" id="MNBE01000145">
    <property type="protein sequence ID" value="OKP13255.1"/>
    <property type="molecule type" value="Genomic_DNA"/>
</dbReference>
<dbReference type="InterPro" id="IPR003593">
    <property type="entry name" value="AAA+_ATPase"/>
</dbReference>
<keyword evidence="6 9" id="KW-1133">Transmembrane helix</keyword>
<dbReference type="PROSITE" id="PS00211">
    <property type="entry name" value="ABC_TRANSPORTER_1"/>
    <property type="match status" value="1"/>
</dbReference>
<gene>
    <name evidence="12" type="ORF">PENSUB_1058</name>
</gene>
<feature type="domain" description="ABC transmembrane type-1" evidence="11">
    <location>
        <begin position="209"/>
        <end position="301"/>
    </location>
</feature>
<dbReference type="PROSITE" id="PS50893">
    <property type="entry name" value="ABC_TRANSPORTER_2"/>
    <property type="match status" value="1"/>
</dbReference>
<dbReference type="GO" id="GO:0016887">
    <property type="term" value="F:ATP hydrolysis activity"/>
    <property type="evidence" value="ECO:0007669"/>
    <property type="project" value="InterPro"/>
</dbReference>
<dbReference type="InterPro" id="IPR017871">
    <property type="entry name" value="ABC_transporter-like_CS"/>
</dbReference>
<dbReference type="Proteomes" id="UP000186955">
    <property type="component" value="Unassembled WGS sequence"/>
</dbReference>
<keyword evidence="3 9" id="KW-0812">Transmembrane</keyword>
<evidence type="ECO:0000256" key="5">
    <source>
        <dbReference type="ARBA" id="ARBA00022840"/>
    </source>
</evidence>
<evidence type="ECO:0000313" key="13">
    <source>
        <dbReference type="Proteomes" id="UP000186955"/>
    </source>
</evidence>
<evidence type="ECO:0000256" key="4">
    <source>
        <dbReference type="ARBA" id="ARBA00022741"/>
    </source>
</evidence>
<organism evidence="12 13">
    <name type="scientific">Penicillium subrubescens</name>
    <dbReference type="NCBI Taxonomy" id="1316194"/>
    <lineage>
        <taxon>Eukaryota</taxon>
        <taxon>Fungi</taxon>
        <taxon>Dikarya</taxon>
        <taxon>Ascomycota</taxon>
        <taxon>Pezizomycotina</taxon>
        <taxon>Eurotiomycetes</taxon>
        <taxon>Eurotiomycetidae</taxon>
        <taxon>Eurotiales</taxon>
        <taxon>Aspergillaceae</taxon>
        <taxon>Penicillium</taxon>
    </lineage>
</organism>
<dbReference type="Pfam" id="PF00005">
    <property type="entry name" value="ABC_tran"/>
    <property type="match status" value="1"/>
</dbReference>
<dbReference type="SUPFAM" id="SSF52540">
    <property type="entry name" value="P-loop containing nucleoside triphosphate hydrolases"/>
    <property type="match status" value="1"/>
</dbReference>
<dbReference type="PROSITE" id="PS50929">
    <property type="entry name" value="ABC_TM1F"/>
    <property type="match status" value="1"/>
</dbReference>
<evidence type="ECO:0000256" key="1">
    <source>
        <dbReference type="ARBA" id="ARBA00004141"/>
    </source>
</evidence>
<comment type="subcellular location">
    <subcellularLocation>
        <location evidence="1">Membrane</location>
        <topology evidence="1">Multi-pass membrane protein</topology>
    </subcellularLocation>
</comment>
<dbReference type="Pfam" id="PF00664">
    <property type="entry name" value="ABC_membrane"/>
    <property type="match status" value="1"/>
</dbReference>
<keyword evidence="2" id="KW-0813">Transport</keyword>
<dbReference type="InterPro" id="IPR039421">
    <property type="entry name" value="Type_1_exporter"/>
</dbReference>
<keyword evidence="7 9" id="KW-0472">Membrane</keyword>
<protein>
    <submittedName>
        <fullName evidence="12">Heavy metal tolerance protein</fullName>
    </submittedName>
</protein>
<dbReference type="GO" id="GO:0140359">
    <property type="term" value="F:ABC-type transporter activity"/>
    <property type="evidence" value="ECO:0007669"/>
    <property type="project" value="InterPro"/>
</dbReference>
<feature type="domain" description="ABC transporter" evidence="10">
    <location>
        <begin position="335"/>
        <end position="569"/>
    </location>
</feature>
<evidence type="ECO:0000256" key="8">
    <source>
        <dbReference type="ARBA" id="ARBA00024363"/>
    </source>
</evidence>
<evidence type="ECO:0000259" key="11">
    <source>
        <dbReference type="PROSITE" id="PS50929"/>
    </source>
</evidence>
<sequence length="575" mass="64121">MVVRAICRAVHLTCWSAAIPIEMLILSISLVFYCSVHPEKVVGDPFGGPIRQSITLWEIEEVATRSARILTLIALVLLYARKSRILETDVESSNEATETTRLLNSSRVGNHYQYDNPKNRDPLRATSQAHGLTLQQTTTGSWWEYISDYSIFLPFMWPSKSYRLKLVTVACFFLLVIQRINNVMAPNQVGVMAADKPKLSTLSTLGPMKLFNQETYELGRYRTAIGDHQSTERRSFLCMTIFNTVQNTILMTGLLCTCLIAAFQISTVQRPVGLFVTLLTYMAQLQGPLASFGSFYGSIQSALIAAEHMLGLFREQSKEVDSPLAIPLTTCNGEIQFQDVGFCYDERKVVLDGLTFTCKPGTTTAIVGESGVGKSTIFQILYRFYNPVSGCVYIDGHPIRDLTGDSIRRNISVVPQESRLFNESLMYNLKYANQSATDEEIYQACRDAGIHDKIMAFPDGYDSKVGDQGLRLSGGEKQRVAIACAILKNTPIILLDEATSALDTNSEAYIQRSLKALSHDRTILVIAHRLSTITAADCILVMHEGHVVERGTHAELLELGGRYRRMWQNQSEESA</sequence>
<dbReference type="PANTHER" id="PTHR24221:SF651">
    <property type="entry name" value="HEAVY METAL TOLERANCE PROTEIN"/>
    <property type="match status" value="1"/>
</dbReference>
<evidence type="ECO:0000256" key="9">
    <source>
        <dbReference type="SAM" id="Phobius"/>
    </source>
</evidence>
<dbReference type="FunFam" id="3.40.50.300:FF:000287">
    <property type="entry name" value="Multidrug ABC transporter ATP-binding protein"/>
    <property type="match status" value="1"/>
</dbReference>
<feature type="transmembrane region" description="Helical" evidence="9">
    <location>
        <begin position="12"/>
        <end position="33"/>
    </location>
</feature>
<dbReference type="SMART" id="SM00382">
    <property type="entry name" value="AAA"/>
    <property type="match status" value="1"/>
</dbReference>
<evidence type="ECO:0000256" key="7">
    <source>
        <dbReference type="ARBA" id="ARBA00023136"/>
    </source>
</evidence>
<dbReference type="InterPro" id="IPR003439">
    <property type="entry name" value="ABC_transporter-like_ATP-bd"/>
</dbReference>